<keyword evidence="10" id="KW-1185">Reference proteome</keyword>
<dbReference type="RefSeq" id="WP_148622250.1">
    <property type="nucleotide sequence ID" value="NZ_SDGZ01000010.1"/>
</dbReference>
<keyword evidence="6" id="KW-0288">FMN</keyword>
<reference evidence="9 10" key="1">
    <citation type="submission" date="2019-01" db="EMBL/GenBank/DDBJ databases">
        <title>Weissella sp. nov., a novel lactic acid bacterium isolated from animal feces.</title>
        <authorList>
            <person name="Wang L.-T."/>
        </authorList>
    </citation>
    <scope>NUCLEOTIDE SEQUENCE [LARGE SCALE GENOMIC DNA]</scope>
    <source>
        <strain evidence="9 10">8H-2</strain>
    </source>
</reference>
<evidence type="ECO:0000256" key="3">
    <source>
        <dbReference type="ARBA" id="ARBA00005267"/>
    </source>
</evidence>
<evidence type="ECO:0000313" key="9">
    <source>
        <dbReference type="EMBL" id="TYC50168.1"/>
    </source>
</evidence>
<evidence type="ECO:0000256" key="1">
    <source>
        <dbReference type="ARBA" id="ARBA00001917"/>
    </source>
</evidence>
<dbReference type="GO" id="GO:0016651">
    <property type="term" value="F:oxidoreductase activity, acting on NAD(P)H"/>
    <property type="evidence" value="ECO:0007669"/>
    <property type="project" value="UniProtKB-ARBA"/>
</dbReference>
<comment type="similarity">
    <text evidence="3">Belongs to the flavodoxin family.</text>
</comment>
<dbReference type="PROSITE" id="PS50902">
    <property type="entry name" value="FLAVODOXIN_LIKE"/>
    <property type="match status" value="1"/>
</dbReference>
<dbReference type="InterPro" id="IPR008254">
    <property type="entry name" value="Flavodoxin/NO_synth"/>
</dbReference>
<evidence type="ECO:0000256" key="2">
    <source>
        <dbReference type="ARBA" id="ARBA00003297"/>
    </source>
</evidence>
<dbReference type="SUPFAM" id="SSF52218">
    <property type="entry name" value="Flavoproteins"/>
    <property type="match status" value="1"/>
</dbReference>
<keyword evidence="4" id="KW-0813">Transport</keyword>
<comment type="cofactor">
    <cofactor evidence="1">
        <name>FMN</name>
        <dbReference type="ChEBI" id="CHEBI:58210"/>
    </cofactor>
</comment>
<keyword evidence="5" id="KW-0285">Flavoprotein</keyword>
<proteinExistence type="inferred from homology"/>
<dbReference type="Gene3D" id="3.40.50.360">
    <property type="match status" value="1"/>
</dbReference>
<dbReference type="InterPro" id="IPR029039">
    <property type="entry name" value="Flavoprotein-like_sf"/>
</dbReference>
<accession>A0A6C2C838</accession>
<evidence type="ECO:0000256" key="7">
    <source>
        <dbReference type="ARBA" id="ARBA00022982"/>
    </source>
</evidence>
<name>A0A6C2C838_9LACO</name>
<dbReference type="EMBL" id="SDGZ01000010">
    <property type="protein sequence ID" value="TYC50168.1"/>
    <property type="molecule type" value="Genomic_DNA"/>
</dbReference>
<dbReference type="GO" id="GO:0010181">
    <property type="term" value="F:FMN binding"/>
    <property type="evidence" value="ECO:0007669"/>
    <property type="project" value="InterPro"/>
</dbReference>
<evidence type="ECO:0000256" key="6">
    <source>
        <dbReference type="ARBA" id="ARBA00022643"/>
    </source>
</evidence>
<organism evidence="9 10">
    <name type="scientific">Weissella muntiaci</name>
    <dbReference type="NCBI Taxonomy" id="2508881"/>
    <lineage>
        <taxon>Bacteria</taxon>
        <taxon>Bacillati</taxon>
        <taxon>Bacillota</taxon>
        <taxon>Bacilli</taxon>
        <taxon>Lactobacillales</taxon>
        <taxon>Lactobacillaceae</taxon>
        <taxon>Weissella</taxon>
    </lineage>
</organism>
<dbReference type="Pfam" id="PF00258">
    <property type="entry name" value="Flavodoxin_1"/>
    <property type="match status" value="1"/>
</dbReference>
<dbReference type="PANTHER" id="PTHR42809:SF1">
    <property type="entry name" value="FLAVODOXIN 1"/>
    <property type="match status" value="1"/>
</dbReference>
<dbReference type="Proteomes" id="UP000371977">
    <property type="component" value="Unassembled WGS sequence"/>
</dbReference>
<dbReference type="AlphaFoldDB" id="A0A6C2C838"/>
<dbReference type="OrthoDB" id="9790745at2"/>
<evidence type="ECO:0000256" key="4">
    <source>
        <dbReference type="ARBA" id="ARBA00022448"/>
    </source>
</evidence>
<sequence>MKARVLFATITGNNEDVADEIIKTFQAKDVEVTKEDISNVDPFDIKPEETDILVVVPYTFDKGSLPDEALDFFEDLSDVDLSGIIFGVAGSGDTFYGKDFAVAVDKFETQLLKTGAIKGATGVHVNLSPNKSTKLQLAQFTEALIASAVK</sequence>
<dbReference type="InterPro" id="IPR050619">
    <property type="entry name" value="Flavodoxin"/>
</dbReference>
<keyword evidence="7" id="KW-0249">Electron transport</keyword>
<gene>
    <name evidence="9" type="ORF">ESZ50_03705</name>
</gene>
<protein>
    <submittedName>
        <fullName evidence="9">Flavodoxin</fullName>
    </submittedName>
</protein>
<feature type="domain" description="Flavodoxin-like" evidence="8">
    <location>
        <begin position="3"/>
        <end position="145"/>
    </location>
</feature>
<evidence type="ECO:0000256" key="5">
    <source>
        <dbReference type="ARBA" id="ARBA00022630"/>
    </source>
</evidence>
<evidence type="ECO:0000313" key="10">
    <source>
        <dbReference type="Proteomes" id="UP000371977"/>
    </source>
</evidence>
<comment type="caution">
    <text evidence="9">The sequence shown here is derived from an EMBL/GenBank/DDBJ whole genome shotgun (WGS) entry which is preliminary data.</text>
</comment>
<evidence type="ECO:0000259" key="8">
    <source>
        <dbReference type="PROSITE" id="PS50902"/>
    </source>
</evidence>
<dbReference type="PANTHER" id="PTHR42809">
    <property type="entry name" value="FLAVODOXIN 2"/>
    <property type="match status" value="1"/>
</dbReference>
<comment type="function">
    <text evidence="2">Low-potential electron donor to a number of redox enzymes.</text>
</comment>